<sequence length="122" mass="14142">MSYFDGNILDRMNLLRSWSRHSNFDTPKSMKGVWRTSYQSTFNGKKIGFNPDRVIVDYFTGQRQIVPSRASFTHDRFKTSLNERARNGFRYWVLEKPKTTNFGKYGTGAYKTVLGVGNAPRT</sequence>
<dbReference type="EMBL" id="JAIWYP010000001">
    <property type="protein sequence ID" value="KAH3876630.1"/>
    <property type="molecule type" value="Genomic_DNA"/>
</dbReference>
<reference evidence="1" key="2">
    <citation type="submission" date="2020-11" db="EMBL/GenBank/DDBJ databases">
        <authorList>
            <person name="McCartney M.A."/>
            <person name="Auch B."/>
            <person name="Kono T."/>
            <person name="Mallez S."/>
            <person name="Becker A."/>
            <person name="Gohl D.M."/>
            <person name="Silverstein K.A.T."/>
            <person name="Koren S."/>
            <person name="Bechman K.B."/>
            <person name="Herman A."/>
            <person name="Abrahante J.E."/>
            <person name="Garbe J."/>
        </authorList>
    </citation>
    <scope>NUCLEOTIDE SEQUENCE</scope>
    <source>
        <strain evidence="1">Duluth1</strain>
        <tissue evidence="1">Whole animal</tissue>
    </source>
</reference>
<name>A0A9D4RS25_DREPO</name>
<comment type="caution">
    <text evidence="1">The sequence shown here is derived from an EMBL/GenBank/DDBJ whole genome shotgun (WGS) entry which is preliminary data.</text>
</comment>
<dbReference type="OrthoDB" id="8903066at2759"/>
<keyword evidence="2" id="KW-1185">Reference proteome</keyword>
<accession>A0A9D4RS25</accession>
<gene>
    <name evidence="1" type="ORF">DPMN_000477</name>
</gene>
<evidence type="ECO:0000313" key="1">
    <source>
        <dbReference type="EMBL" id="KAH3876630.1"/>
    </source>
</evidence>
<dbReference type="Proteomes" id="UP000828390">
    <property type="component" value="Unassembled WGS sequence"/>
</dbReference>
<proteinExistence type="predicted"/>
<evidence type="ECO:0000313" key="2">
    <source>
        <dbReference type="Proteomes" id="UP000828390"/>
    </source>
</evidence>
<protein>
    <submittedName>
        <fullName evidence="1">Uncharacterized protein</fullName>
    </submittedName>
</protein>
<dbReference type="AlphaFoldDB" id="A0A9D4RS25"/>
<organism evidence="1 2">
    <name type="scientific">Dreissena polymorpha</name>
    <name type="common">Zebra mussel</name>
    <name type="synonym">Mytilus polymorpha</name>
    <dbReference type="NCBI Taxonomy" id="45954"/>
    <lineage>
        <taxon>Eukaryota</taxon>
        <taxon>Metazoa</taxon>
        <taxon>Spiralia</taxon>
        <taxon>Lophotrochozoa</taxon>
        <taxon>Mollusca</taxon>
        <taxon>Bivalvia</taxon>
        <taxon>Autobranchia</taxon>
        <taxon>Heteroconchia</taxon>
        <taxon>Euheterodonta</taxon>
        <taxon>Imparidentia</taxon>
        <taxon>Neoheterodontei</taxon>
        <taxon>Myida</taxon>
        <taxon>Dreissenoidea</taxon>
        <taxon>Dreissenidae</taxon>
        <taxon>Dreissena</taxon>
    </lineage>
</organism>
<reference evidence="1" key="1">
    <citation type="journal article" date="2019" name="bioRxiv">
        <title>The Genome of the Zebra Mussel, Dreissena polymorpha: A Resource for Invasive Species Research.</title>
        <authorList>
            <person name="McCartney M.A."/>
            <person name="Auch B."/>
            <person name="Kono T."/>
            <person name="Mallez S."/>
            <person name="Zhang Y."/>
            <person name="Obille A."/>
            <person name="Becker A."/>
            <person name="Abrahante J.E."/>
            <person name="Garbe J."/>
            <person name="Badalamenti J.P."/>
            <person name="Herman A."/>
            <person name="Mangelson H."/>
            <person name="Liachko I."/>
            <person name="Sullivan S."/>
            <person name="Sone E.D."/>
            <person name="Koren S."/>
            <person name="Silverstein K.A.T."/>
            <person name="Beckman K.B."/>
            <person name="Gohl D.M."/>
        </authorList>
    </citation>
    <scope>NUCLEOTIDE SEQUENCE</scope>
    <source>
        <strain evidence="1">Duluth1</strain>
        <tissue evidence="1">Whole animal</tissue>
    </source>
</reference>